<dbReference type="PROSITE" id="PS50297">
    <property type="entry name" value="ANK_REP_REGION"/>
    <property type="match status" value="3"/>
</dbReference>
<dbReference type="InterPro" id="IPR036770">
    <property type="entry name" value="Ankyrin_rpt-contain_sf"/>
</dbReference>
<dbReference type="CDD" id="cd10543">
    <property type="entry name" value="SET_EHMT"/>
    <property type="match status" value="1"/>
</dbReference>
<dbReference type="Pfam" id="PF05033">
    <property type="entry name" value="Pre-SET"/>
    <property type="match status" value="1"/>
</dbReference>
<feature type="domain" description="SET" evidence="8">
    <location>
        <begin position="1764"/>
        <end position="1894"/>
    </location>
</feature>
<accession>A0A7R9J2D5</accession>
<dbReference type="GO" id="GO:0008270">
    <property type="term" value="F:zinc ion binding"/>
    <property type="evidence" value="ECO:0007669"/>
    <property type="project" value="InterPro"/>
</dbReference>
<feature type="compositionally biased region" description="Polar residues" evidence="6">
    <location>
        <begin position="192"/>
        <end position="205"/>
    </location>
</feature>
<dbReference type="Pfam" id="PF21533">
    <property type="entry name" value="EHMT1-2_CRR"/>
    <property type="match status" value="1"/>
</dbReference>
<evidence type="ECO:0000256" key="4">
    <source>
        <dbReference type="ARBA" id="ARBA00022691"/>
    </source>
</evidence>
<comment type="subcellular location">
    <subcellularLocation>
        <location evidence="1">Chromosome</location>
    </subcellularLocation>
</comment>
<dbReference type="InterPro" id="IPR007728">
    <property type="entry name" value="Pre-SET_dom"/>
</dbReference>
<feature type="repeat" description="ANK" evidence="5">
    <location>
        <begin position="1327"/>
        <end position="1356"/>
    </location>
</feature>
<dbReference type="PROSITE" id="PS50280">
    <property type="entry name" value="SET"/>
    <property type="match status" value="1"/>
</dbReference>
<keyword evidence="2" id="KW-0158">Chromosome</keyword>
<dbReference type="GO" id="GO:0000122">
    <property type="term" value="P:negative regulation of transcription by RNA polymerase II"/>
    <property type="evidence" value="ECO:0007669"/>
    <property type="project" value="TreeGrafter"/>
</dbReference>
<keyword evidence="3" id="KW-0489">Methyltransferase</keyword>
<keyword evidence="7" id="KW-0812">Transmembrane</keyword>
<feature type="repeat" description="ANK" evidence="5">
    <location>
        <begin position="1357"/>
        <end position="1389"/>
    </location>
</feature>
<dbReference type="PROSITE" id="PS50088">
    <property type="entry name" value="ANK_REPEAT"/>
    <property type="match status" value="4"/>
</dbReference>
<name>A0A7R9J2D5_TIMCA</name>
<evidence type="ECO:0000256" key="3">
    <source>
        <dbReference type="ARBA" id="ARBA00022603"/>
    </source>
</evidence>
<evidence type="ECO:0000256" key="1">
    <source>
        <dbReference type="ARBA" id="ARBA00004286"/>
    </source>
</evidence>
<dbReference type="SUPFAM" id="SSF48403">
    <property type="entry name" value="Ankyrin repeat"/>
    <property type="match status" value="1"/>
</dbReference>
<evidence type="ECO:0000256" key="2">
    <source>
        <dbReference type="ARBA" id="ARBA00022454"/>
    </source>
</evidence>
<dbReference type="CDD" id="cd20905">
    <property type="entry name" value="EHMT_ZBD"/>
    <property type="match status" value="1"/>
</dbReference>
<protein>
    <submittedName>
        <fullName evidence="10">(California timema) hypothetical protein</fullName>
    </submittedName>
</protein>
<feature type="region of interest" description="Disordered" evidence="6">
    <location>
        <begin position="350"/>
        <end position="403"/>
    </location>
</feature>
<sequence length="1938" mass="216535">MRDAGSTLFSDIILVDFVKMSDSKPSSSNDVKKEEKMFGPSAVQNRGLPETRAKMDLIETILGEMKNEFNRSPKKDKDKKTLEESILVKKDLVDPLELKDEKLSSQPIEPEIRDTIKCEADENHSISNTSKSLGTNPVCATGLDNMKALRDSLDEQIMVSDPINKSDAESKIGEGPSEVSVLKKSKNKPNICKSNLNPSEEQQNIEPAPLKSVKTTPALGKRSLRSQTAVKTPVEELSSVKRSARRRSKDLPRESVLQSAIARKEKSFSSMGQSDDRFSSKHLKACSPRRMSPNDRGHWSASKTGHSLSKASSSEIKGNVVSSKSNRVAAQTQLEKNQSVSEIFLSGEVTNKTSQTQISGRTTTKTNNEQSLSSTKTYIDTTTKPSTPTLGIGSQSLTKTGKRRYKPFKGLRYSFTSGTKKNRLQKRQLKVLDTSNTSDNSVELNVTSDDVPLEGLDVKVEEVSETIVCPKPEDMSYSEPTDKVLLNCFREKDHSTLAVVTGSVANTILGGFTPKIPFPTLPRISVCAQGADVLDSQVCTTQVKDVYDEGVAAEAIEQMALKRQLEPDDENTDDSLVKCKCPLSPVFFGTIPDEVVSSLASPRWFSLCCFHSKWLVVLITIATFRLNWSVSPNLVFSSVSVDIVGYLHWFPCLRMLSNIDKFHLARFQNNDDKRTRLECVPSPSPGDTAQGPAIPTDASQASIILNESLVIPADIAEKPVIPEFTAKGRDRKGDWRRDGRNIFCTPVGMKFLSSMLAFTRKIRITNEDAREEAVKETEEEKGGTYSSKGEEESIRECRSKIGGRTKRDEDILLNRPGHRLETVQDDDDDEETICLCKVNPQLYVYQESLLNERLYCQAQDLIDERTFGCCNPLEEVHWGMMRASARTPYLLLCAVHRHMLLRHICCPGCGFFCLQGKFAVCASHHVYHLNCAMMVLGSFACLHCGQDPLDRFMVIDVHAGKSPIFFPHPQVPKKRPSAKMCFGGSHTTHTKPDEVPLTESIALTSEIVTEMPETFSTDLEKEKLANFLSVASSMLTNPVPAHRPCQPPSLLPGLLHNFMISKPSMTSSPLYSVPMGTPLSFGSLGGHYHSRFPAPMGSSFFSHWTRPGSSGGFHRDSCCRDILQFHCCSRCRDILQFHRDSRCRDFLMFHRDLHCQDTLADLFPTPTHTCLNATSTSYLRSRKGGITIKFAEESDLSFMILLSTTYTAKSLYSAAKNGNTEKLISVLVEDDDKRMKLWVHDIDEERLSPENMYSSETLNSILISFHILSFLMFFVFQRGRKNFFYIIILVVIIFIVFSQVNDDSTFYHVAATGLNPNILFRECLMGSVLHLSSSSGHLSVVQILVQAGAQLDVLDRAQNTPLMLAVLEGKNEVVNFLIKAGASVMLKSSTNLYVFQLELCRKSDEHCLGSGPWPVSGGIKREGEKNSHGMGGMTALHLATKSGNQQACQHILAIPNLPRDFIDTKDDGGWTPLVWAAEHSHAHIVEREIHGIYSSPMASLVLTELWTVNLAVQPKASVYSPDLMKLYLLSKRANPFVRDAEQNIALHWSAFSGCAEITELLLNLGSDPNSTNLYGDTPLHIGARQNMYDCVHLLLARRALLDLKNTAGELALDCCVSESSECFKAISLNIMLRDIVVKTLEPTVHILTNDISHGKEVNPVQCINWEDDEGEPTDYVYVSSNCFTSYISIDQTITSLQSCRCTDGCTSADCRCNTISLGCPYDNMGRLVPDFNYADAPMVFECNQMCACNRNRCVNRVMQKSVTEHVQLFRTRSKGWGVRMLRPIPKGTYVCEYIGDIVHDVDRYIGEAITDVEADHREDDSYLFDLDNKPVDGETYCIDARHYGNVSRFINHMCVPNLIPVKVFVDHHDLHFPRIAFFANRDIDTYEELGFDYGEKFWIIKSKSFTCECGADNCRYSKTTITQTLENYLNRLQEMDRT</sequence>
<dbReference type="GO" id="GO:0002039">
    <property type="term" value="F:p53 binding"/>
    <property type="evidence" value="ECO:0007669"/>
    <property type="project" value="InterPro"/>
</dbReference>
<evidence type="ECO:0000313" key="10">
    <source>
        <dbReference type="EMBL" id="CAD7571513.1"/>
    </source>
</evidence>
<keyword evidence="4" id="KW-0949">S-adenosyl-L-methionine</keyword>
<feature type="region of interest" description="Disordered" evidence="6">
    <location>
        <begin position="21"/>
        <end position="50"/>
    </location>
</feature>
<gene>
    <name evidence="10" type="ORF">TCMB3V08_LOCUS4183</name>
</gene>
<dbReference type="InterPro" id="IPR043550">
    <property type="entry name" value="EHMT1/EHMT2"/>
</dbReference>
<evidence type="ECO:0000256" key="7">
    <source>
        <dbReference type="SAM" id="Phobius"/>
    </source>
</evidence>
<dbReference type="InterPro" id="IPR047762">
    <property type="entry name" value="EHMT_CRR"/>
</dbReference>
<dbReference type="Gene3D" id="2.170.270.10">
    <property type="entry name" value="SET domain"/>
    <property type="match status" value="1"/>
</dbReference>
<dbReference type="InterPro" id="IPR001214">
    <property type="entry name" value="SET_dom"/>
</dbReference>
<dbReference type="EMBL" id="OE180551">
    <property type="protein sequence ID" value="CAD7571513.1"/>
    <property type="molecule type" value="Genomic_DNA"/>
</dbReference>
<dbReference type="Gene3D" id="1.25.40.20">
    <property type="entry name" value="Ankyrin repeat-containing domain"/>
    <property type="match status" value="1"/>
</dbReference>
<dbReference type="SUPFAM" id="SSF82199">
    <property type="entry name" value="SET domain"/>
    <property type="match status" value="1"/>
</dbReference>
<dbReference type="GO" id="GO:0000785">
    <property type="term" value="C:chromatin"/>
    <property type="evidence" value="ECO:0007669"/>
    <property type="project" value="TreeGrafter"/>
</dbReference>
<feature type="compositionally biased region" description="Polar residues" evidence="6">
    <location>
        <begin position="301"/>
        <end position="323"/>
    </location>
</feature>
<evidence type="ECO:0000256" key="6">
    <source>
        <dbReference type="SAM" id="MobiDB-lite"/>
    </source>
</evidence>
<evidence type="ECO:0000259" key="9">
    <source>
        <dbReference type="PROSITE" id="PS50867"/>
    </source>
</evidence>
<feature type="transmembrane region" description="Helical" evidence="7">
    <location>
        <begin position="1283"/>
        <end position="1300"/>
    </location>
</feature>
<evidence type="ECO:0000259" key="8">
    <source>
        <dbReference type="PROSITE" id="PS50280"/>
    </source>
</evidence>
<proteinExistence type="predicted"/>
<dbReference type="GO" id="GO:0032259">
    <property type="term" value="P:methylation"/>
    <property type="evidence" value="ECO:0007669"/>
    <property type="project" value="UniProtKB-KW"/>
</dbReference>
<dbReference type="GO" id="GO:0046974">
    <property type="term" value="F:histone H3K9 methyltransferase activity"/>
    <property type="evidence" value="ECO:0007669"/>
    <property type="project" value="TreeGrafter"/>
</dbReference>
<feature type="compositionally biased region" description="Polar residues" evidence="6">
    <location>
        <begin position="350"/>
        <end position="399"/>
    </location>
</feature>
<dbReference type="InterPro" id="IPR046341">
    <property type="entry name" value="SET_dom_sf"/>
</dbReference>
<dbReference type="PROSITE" id="PS50867">
    <property type="entry name" value="PRE_SET"/>
    <property type="match status" value="1"/>
</dbReference>
<organism evidence="10">
    <name type="scientific">Timema californicum</name>
    <name type="common">California timema</name>
    <name type="synonym">Walking stick</name>
    <dbReference type="NCBI Taxonomy" id="61474"/>
    <lineage>
        <taxon>Eukaryota</taxon>
        <taxon>Metazoa</taxon>
        <taxon>Ecdysozoa</taxon>
        <taxon>Arthropoda</taxon>
        <taxon>Hexapoda</taxon>
        <taxon>Insecta</taxon>
        <taxon>Pterygota</taxon>
        <taxon>Neoptera</taxon>
        <taxon>Polyneoptera</taxon>
        <taxon>Phasmatodea</taxon>
        <taxon>Timematodea</taxon>
        <taxon>Timematoidea</taxon>
        <taxon>Timematidae</taxon>
        <taxon>Timema</taxon>
    </lineage>
</organism>
<feature type="transmembrane region" description="Helical" evidence="7">
    <location>
        <begin position="1258"/>
        <end position="1276"/>
    </location>
</feature>
<dbReference type="GO" id="GO:0005634">
    <property type="term" value="C:nucleus"/>
    <property type="evidence" value="ECO:0007669"/>
    <property type="project" value="InterPro"/>
</dbReference>
<dbReference type="InterPro" id="IPR002110">
    <property type="entry name" value="Ankyrin_rpt"/>
</dbReference>
<feature type="domain" description="Pre-SET" evidence="9">
    <location>
        <begin position="1697"/>
        <end position="1761"/>
    </location>
</feature>
<feature type="repeat" description="ANK" evidence="5">
    <location>
        <begin position="1574"/>
        <end position="1606"/>
    </location>
</feature>
<keyword evidence="5" id="KW-0040">ANK repeat</keyword>
<keyword evidence="7" id="KW-0472">Membrane</keyword>
<feature type="repeat" description="ANK" evidence="5">
    <location>
        <begin position="1541"/>
        <end position="1573"/>
    </location>
</feature>
<reference evidence="10" key="1">
    <citation type="submission" date="2020-11" db="EMBL/GenBank/DDBJ databases">
        <authorList>
            <person name="Tran Van P."/>
        </authorList>
    </citation>
    <scope>NUCLEOTIDE SEQUENCE</scope>
</reference>
<dbReference type="SMART" id="SM00248">
    <property type="entry name" value="ANK"/>
    <property type="match status" value="6"/>
</dbReference>
<dbReference type="PANTHER" id="PTHR46307:SF4">
    <property type="entry name" value="G9A, ISOFORM B"/>
    <property type="match status" value="1"/>
</dbReference>
<dbReference type="SMART" id="SM00317">
    <property type="entry name" value="SET"/>
    <property type="match status" value="1"/>
</dbReference>
<dbReference type="SMART" id="SM00468">
    <property type="entry name" value="PreSET"/>
    <property type="match status" value="1"/>
</dbReference>
<evidence type="ECO:0000256" key="5">
    <source>
        <dbReference type="PROSITE-ProRule" id="PRU00023"/>
    </source>
</evidence>
<dbReference type="PANTHER" id="PTHR46307">
    <property type="entry name" value="G9A, ISOFORM B"/>
    <property type="match status" value="1"/>
</dbReference>
<dbReference type="Pfam" id="PF00856">
    <property type="entry name" value="SET"/>
    <property type="match status" value="1"/>
</dbReference>
<feature type="region of interest" description="Disordered" evidence="6">
    <location>
        <begin position="161"/>
        <end position="323"/>
    </location>
</feature>
<keyword evidence="3" id="KW-0808">Transferase</keyword>
<dbReference type="Pfam" id="PF12796">
    <property type="entry name" value="Ank_2"/>
    <property type="match status" value="3"/>
</dbReference>
<keyword evidence="7" id="KW-1133">Transmembrane helix</keyword>